<evidence type="ECO:0000313" key="1">
    <source>
        <dbReference type="EMBL" id="KAJ7527143.1"/>
    </source>
</evidence>
<organism evidence="1 2">
    <name type="scientific">Diphasiastrum complanatum</name>
    <name type="common">Issler's clubmoss</name>
    <name type="synonym">Lycopodium complanatum</name>
    <dbReference type="NCBI Taxonomy" id="34168"/>
    <lineage>
        <taxon>Eukaryota</taxon>
        <taxon>Viridiplantae</taxon>
        <taxon>Streptophyta</taxon>
        <taxon>Embryophyta</taxon>
        <taxon>Tracheophyta</taxon>
        <taxon>Lycopodiopsida</taxon>
        <taxon>Lycopodiales</taxon>
        <taxon>Lycopodiaceae</taxon>
        <taxon>Lycopodioideae</taxon>
        <taxon>Diphasiastrum</taxon>
    </lineage>
</organism>
<dbReference type="Proteomes" id="UP001162992">
    <property type="component" value="Chromosome 16"/>
</dbReference>
<proteinExistence type="predicted"/>
<dbReference type="EMBL" id="CM055107">
    <property type="protein sequence ID" value="KAJ7527143.1"/>
    <property type="molecule type" value="Genomic_DNA"/>
</dbReference>
<keyword evidence="2" id="KW-1185">Reference proteome</keyword>
<protein>
    <submittedName>
        <fullName evidence="1">Uncharacterized protein</fullName>
    </submittedName>
</protein>
<name>A0ACC2BBG3_DIPCM</name>
<sequence>MKLEDAMQINIDAPALPENELPAPHVKSESHLYQSAQQNYGIGCSKPITQAATGVVRWVGWLCTSLWKVALDDPRRVVHSLKVGVALAIVSLFMLLEQAYDRIGKNAIWAVMTVVVVFEFTAGATLSKGLNRALGTLIAGMLALGVSQLAASAGSIGEPIVVVIAVFTTGVIATFLRFFPKIKARYDYGVVIFLLTFCLIVVAGSRHGDSIQTATDRLLIISIGCSVALATSLFVAPIWAGDDLHSLIASNFYNIAESLEGRKLIVCIEFSQNKGCVKAYIEEDPSAKGWPAKSVIEEAVNDPIYKGYHSSLLSSQKEESLANFACWEPPHGRFGWRHPWRKYVQIGIALRHCAYSVLALHCCLRSDIQAPKELRAIFQKDISCVGVGAARVLREWGDCVRTMQRMKTNEVMNQVTKAVKDLQKLLNAHAKLLVDPSTNKASRIEEHDSNLGAISLVHNPRDASDSLWLVSSDKSSEDSSSLIVGGRSESAPDHATSNETHEFHLNLTETDNNHGLRSSLRTLSGMSRMEGARALSLATFTSLLVETVSRLEYVVDAAEEFAEQAMFRKVTCKDGS</sequence>
<evidence type="ECO:0000313" key="2">
    <source>
        <dbReference type="Proteomes" id="UP001162992"/>
    </source>
</evidence>
<accession>A0ACC2BBG3</accession>
<reference evidence="2" key="1">
    <citation type="journal article" date="2024" name="Proc. Natl. Acad. Sci. U.S.A.">
        <title>Extraordinary preservation of gene collinearity over three hundred million years revealed in homosporous lycophytes.</title>
        <authorList>
            <person name="Li C."/>
            <person name="Wickell D."/>
            <person name="Kuo L.Y."/>
            <person name="Chen X."/>
            <person name="Nie B."/>
            <person name="Liao X."/>
            <person name="Peng D."/>
            <person name="Ji J."/>
            <person name="Jenkins J."/>
            <person name="Williams M."/>
            <person name="Shu S."/>
            <person name="Plott C."/>
            <person name="Barry K."/>
            <person name="Rajasekar S."/>
            <person name="Grimwood J."/>
            <person name="Han X."/>
            <person name="Sun S."/>
            <person name="Hou Z."/>
            <person name="He W."/>
            <person name="Dai G."/>
            <person name="Sun C."/>
            <person name="Schmutz J."/>
            <person name="Leebens-Mack J.H."/>
            <person name="Li F.W."/>
            <person name="Wang L."/>
        </authorList>
    </citation>
    <scope>NUCLEOTIDE SEQUENCE [LARGE SCALE GENOMIC DNA]</scope>
    <source>
        <strain evidence="2">cv. PW_Plant_1</strain>
    </source>
</reference>
<comment type="caution">
    <text evidence="1">The sequence shown here is derived from an EMBL/GenBank/DDBJ whole genome shotgun (WGS) entry which is preliminary data.</text>
</comment>
<gene>
    <name evidence="1" type="ORF">O6H91_16G039000</name>
</gene>